<keyword evidence="2" id="KW-0813">Transport</keyword>
<comment type="similarity">
    <text evidence="1">Belongs to the SEC23/SEC24 family. SEC24 subfamily.</text>
</comment>
<evidence type="ECO:0000259" key="8">
    <source>
        <dbReference type="Pfam" id="PF04815"/>
    </source>
</evidence>
<evidence type="ECO:0000259" key="7">
    <source>
        <dbReference type="Pfam" id="PF04811"/>
    </source>
</evidence>
<feature type="compositionally biased region" description="Low complexity" evidence="4">
    <location>
        <begin position="370"/>
        <end position="404"/>
    </location>
</feature>
<evidence type="ECO:0000313" key="11">
    <source>
        <dbReference type="Proteomes" id="UP000320333"/>
    </source>
</evidence>
<name>A0A507FTM7_9FUNG</name>
<feature type="domain" description="Gelsolin-like" evidence="5">
    <location>
        <begin position="1240"/>
        <end position="1306"/>
    </location>
</feature>
<dbReference type="PANTHER" id="PTHR13803:SF4">
    <property type="entry name" value="SECRETORY 24CD, ISOFORM C"/>
    <property type="match status" value="1"/>
</dbReference>
<dbReference type="Pfam" id="PF08033">
    <property type="entry name" value="Sec23_BS"/>
    <property type="match status" value="1"/>
</dbReference>
<dbReference type="Gene3D" id="1.20.120.730">
    <property type="entry name" value="Sec23/Sec24 helical domain"/>
    <property type="match status" value="1"/>
</dbReference>
<evidence type="ECO:0000313" key="10">
    <source>
        <dbReference type="EMBL" id="TPX78157.1"/>
    </source>
</evidence>
<dbReference type="SUPFAM" id="SSF53300">
    <property type="entry name" value="vWA-like"/>
    <property type="match status" value="1"/>
</dbReference>
<feature type="region of interest" description="Disordered" evidence="4">
    <location>
        <begin position="320"/>
        <end position="603"/>
    </location>
</feature>
<dbReference type="GO" id="GO:0030127">
    <property type="term" value="C:COPII vesicle coat"/>
    <property type="evidence" value="ECO:0007669"/>
    <property type="project" value="InterPro"/>
</dbReference>
<proteinExistence type="inferred from homology"/>
<dbReference type="STRING" id="246404.A0A507FTM7"/>
<dbReference type="Pfam" id="PF00626">
    <property type="entry name" value="Gelsolin"/>
    <property type="match status" value="1"/>
</dbReference>
<feature type="domain" description="Sec23/Sec24 trunk" evidence="7">
    <location>
        <begin position="774"/>
        <end position="1010"/>
    </location>
</feature>
<dbReference type="InterPro" id="IPR036180">
    <property type="entry name" value="Gelsolin-like_dom_sf"/>
</dbReference>
<feature type="compositionally biased region" description="Low complexity" evidence="4">
    <location>
        <begin position="322"/>
        <end position="340"/>
    </location>
</feature>
<evidence type="ECO:0000256" key="2">
    <source>
        <dbReference type="ARBA" id="ARBA00022448"/>
    </source>
</evidence>
<dbReference type="Gene3D" id="2.60.40.1670">
    <property type="entry name" value="beta-sandwich domain of Sec23/24"/>
    <property type="match status" value="1"/>
</dbReference>
<dbReference type="InterPro" id="IPR036175">
    <property type="entry name" value="Sec23/24_helical_dom_sf"/>
</dbReference>
<dbReference type="Proteomes" id="UP000320333">
    <property type="component" value="Unassembled WGS sequence"/>
</dbReference>
<dbReference type="InterPro" id="IPR006900">
    <property type="entry name" value="Sec23/24_helical_dom"/>
</dbReference>
<feature type="compositionally biased region" description="Polar residues" evidence="4">
    <location>
        <begin position="345"/>
        <end position="362"/>
    </location>
</feature>
<dbReference type="Gene3D" id="3.40.50.410">
    <property type="entry name" value="von Willebrand factor, type A domain"/>
    <property type="match status" value="1"/>
</dbReference>
<dbReference type="GO" id="GO:0070971">
    <property type="term" value="C:endoplasmic reticulum exit site"/>
    <property type="evidence" value="ECO:0007669"/>
    <property type="project" value="TreeGrafter"/>
</dbReference>
<dbReference type="EMBL" id="QEAP01000008">
    <property type="protein sequence ID" value="TPX78157.1"/>
    <property type="molecule type" value="Genomic_DNA"/>
</dbReference>
<dbReference type="InterPro" id="IPR006896">
    <property type="entry name" value="Sec23/24_trunk_dom"/>
</dbReference>
<feature type="compositionally biased region" description="Polar residues" evidence="4">
    <location>
        <begin position="434"/>
        <end position="454"/>
    </location>
</feature>
<dbReference type="InterPro" id="IPR012990">
    <property type="entry name" value="Beta-sandwich_Sec23_24"/>
</dbReference>
<evidence type="ECO:0000259" key="5">
    <source>
        <dbReference type="Pfam" id="PF00626"/>
    </source>
</evidence>
<feature type="domain" description="Sec23/Sec24 beta-sandwich" evidence="9">
    <location>
        <begin position="1017"/>
        <end position="1101"/>
    </location>
</feature>
<feature type="compositionally biased region" description="Polar residues" evidence="4">
    <location>
        <begin position="481"/>
        <end position="495"/>
    </location>
</feature>
<keyword evidence="11" id="KW-1185">Reference proteome</keyword>
<feature type="domain" description="Zinc finger Sec23/Sec24-type" evidence="6">
    <location>
        <begin position="698"/>
        <end position="736"/>
    </location>
</feature>
<dbReference type="Gene3D" id="2.30.30.380">
    <property type="entry name" value="Zn-finger domain of Sec23/24"/>
    <property type="match status" value="1"/>
</dbReference>
<keyword evidence="3" id="KW-0653">Protein transport</keyword>
<gene>
    <name evidence="10" type="ORF">CcCBS67573_g00591</name>
</gene>
<dbReference type="OrthoDB" id="49016at2759"/>
<dbReference type="Pfam" id="PF04811">
    <property type="entry name" value="Sec23_trunk"/>
    <property type="match status" value="1"/>
</dbReference>
<dbReference type="InterPro" id="IPR007123">
    <property type="entry name" value="Gelsolin-like_dom"/>
</dbReference>
<dbReference type="SUPFAM" id="SSF81995">
    <property type="entry name" value="beta-sandwich domain of Sec23/24"/>
    <property type="match status" value="1"/>
</dbReference>
<dbReference type="SUPFAM" id="SSF81811">
    <property type="entry name" value="Helical domain of Sec23/24"/>
    <property type="match status" value="1"/>
</dbReference>
<evidence type="ECO:0000256" key="4">
    <source>
        <dbReference type="SAM" id="MobiDB-lite"/>
    </source>
</evidence>
<feature type="domain" description="Sec23/Sec24 helical" evidence="8">
    <location>
        <begin position="1115"/>
        <end position="1214"/>
    </location>
</feature>
<dbReference type="InterPro" id="IPR036174">
    <property type="entry name" value="Znf_Sec23_Sec24_sf"/>
</dbReference>
<dbReference type="InterPro" id="IPR029006">
    <property type="entry name" value="ADF-H/Gelsolin-like_dom_sf"/>
</dbReference>
<dbReference type="GO" id="GO:0000149">
    <property type="term" value="F:SNARE binding"/>
    <property type="evidence" value="ECO:0007669"/>
    <property type="project" value="TreeGrafter"/>
</dbReference>
<dbReference type="SUPFAM" id="SSF82754">
    <property type="entry name" value="C-terminal, gelsolin-like domain of Sec23/24"/>
    <property type="match status" value="1"/>
</dbReference>
<dbReference type="InterPro" id="IPR006895">
    <property type="entry name" value="Znf_Sec23_Sec24"/>
</dbReference>
<dbReference type="PANTHER" id="PTHR13803">
    <property type="entry name" value="SEC24-RELATED PROTEIN"/>
    <property type="match status" value="1"/>
</dbReference>
<organism evidence="10 11">
    <name type="scientific">Chytriomyces confervae</name>
    <dbReference type="NCBI Taxonomy" id="246404"/>
    <lineage>
        <taxon>Eukaryota</taxon>
        <taxon>Fungi</taxon>
        <taxon>Fungi incertae sedis</taxon>
        <taxon>Chytridiomycota</taxon>
        <taxon>Chytridiomycota incertae sedis</taxon>
        <taxon>Chytridiomycetes</taxon>
        <taxon>Chytridiales</taxon>
        <taxon>Chytriomycetaceae</taxon>
        <taxon>Chytriomyces</taxon>
    </lineage>
</organism>
<feature type="compositionally biased region" description="Low complexity" evidence="4">
    <location>
        <begin position="570"/>
        <end position="592"/>
    </location>
</feature>
<accession>A0A507FTM7</accession>
<dbReference type="SUPFAM" id="SSF82919">
    <property type="entry name" value="Zn-finger domain of Sec23/24"/>
    <property type="match status" value="1"/>
</dbReference>
<dbReference type="Pfam" id="PF04810">
    <property type="entry name" value="zf-Sec23_Sec24"/>
    <property type="match status" value="1"/>
</dbReference>
<evidence type="ECO:0000256" key="1">
    <source>
        <dbReference type="ARBA" id="ARBA00008334"/>
    </source>
</evidence>
<evidence type="ECO:0000256" key="3">
    <source>
        <dbReference type="ARBA" id="ARBA00022927"/>
    </source>
</evidence>
<dbReference type="InterPro" id="IPR036465">
    <property type="entry name" value="vWFA_dom_sf"/>
</dbReference>
<protein>
    <submittedName>
        <fullName evidence="10">Uncharacterized protein</fullName>
    </submittedName>
</protein>
<dbReference type="InterPro" id="IPR050550">
    <property type="entry name" value="SEC23_SEC24_subfamily"/>
</dbReference>
<dbReference type="GO" id="GO:0008270">
    <property type="term" value="F:zinc ion binding"/>
    <property type="evidence" value="ECO:0007669"/>
    <property type="project" value="InterPro"/>
</dbReference>
<dbReference type="GO" id="GO:0006886">
    <property type="term" value="P:intracellular protein transport"/>
    <property type="evidence" value="ECO:0007669"/>
    <property type="project" value="InterPro"/>
</dbReference>
<feature type="compositionally biased region" description="Low complexity" evidence="4">
    <location>
        <begin position="505"/>
        <end position="526"/>
    </location>
</feature>
<sequence>MKSCATGSTSTQACCTEQQIYQRETLCKIHTRLKETKKGSFGCSCLRSPKTEEITPPTDVVDKLSSKCQNVEILGNDDEADTAEDTIAWHLGEEAPAWFQAAKTKALYLQIIDLKDYNELMSYLKPIEIKAVRDLFSLSVPNLSDFKVFSNTEYVLLALEKISQNFAAQPAFLQELEDTHWSLFYAKMQADPKNRRLSDKLRKQTEFTRSKLIGSEAQMQSLANISWHGFSSTLVPRGVDPEDVAFGNAKDKDKVKGKHRSRRSFVQQYRMMNPVRPMNQQGGPIPVRPIQGAATNFARPPNSNPIPQNMQNGAFMNQQNIPQVRPGQPQLQQQPFQRPPAGVLSPTQNPNALTSPMSNMAISNAPRPQPFQQQQFYQQQPQQQNQPQQQQMPQHHPQQQGFPPAAGEQFRPKSGPPNIPGAQSVPPTGAHPGPNSNFMPQPMGNVTSPTLTQSINAAGNIPPPAAHSGGIATNRAKRVYASTNSQAMPPQGQNQPPVPAPGFPSAPQFGGPPAQQGNPQQPGYPQHSQNQFGASAYQGGPQTQGGMGFAPPSNGFNNMRPPGPGPMQQPMPGQQQQQQQQYMQGGQQQQPQAPRSKIDPNQIPSPLVVHELDQTNYEGHVYSTGSRTVPPLAATRFKVSDEGNCSPRFMRLTTYQIPATEELLNTSMLPMGAIVQPLADLAPDEMPVPVVDFGEGGPLRCRRCRAYINPWFNFTDGGRKMICNLCACDTEVPPEYFCNLDMSGRRMDLASRPELLYGAIEFKASKEYSVRPAKPPSYVFGIDVSWNSVSFGVLRNAVAAIQGLLYEGETGGLPKGSLVGIFTFDRSVHFYNLKSALEQPHMLVVPDVNDMFVPLSEGFLVDPWESRTVIENLLNSLPALFEGNRVAESILGAAAQAAMLAMKDLGGKLFLFQTSLPTHGPGALKNREDAKLLNTENEKKLYEPQEYFWRKMGEDYSKHGICCDLFLFPNAYVDVATVGSLSALTGGDCMVYTNFDAGRDGLRFREDLKKIGRRNFGFEGLLRVRCSDGIGVSHHFGNFCIRSSNPTDVELAGIDSQKAIGIAFKHDRKLDENGLSAFQVALLYTNFAGERRIRVLNLSVPNTGTMGNVFRCAEMDTTINYLAKASVAQAAASSLKAVRDQLTDRCVKILAAYRKHSASNTSPGQLILPESFKLYPLYTLSLLKTKAFRTGMMSSDARIASMRHLRNMGVPETVPFFYPRMFAVHTFEPEFGQMDGRNNIKLPPCMRVSYERLDPEGIFLLENGTQMFCWVGRQTSPELIQNIFGVPRVEEIDIKMRMLPVLENKLNANVRLAVQLCQMERPRYLQLQVVRQQLDPPLESEFASYLAEDPNHDNMNYVDFLCFIHRNIQMEMSA</sequence>
<reference evidence="10 11" key="1">
    <citation type="journal article" date="2019" name="Sci. Rep.">
        <title>Comparative genomics of chytrid fungi reveal insights into the obligate biotrophic and pathogenic lifestyle of Synchytrium endobioticum.</title>
        <authorList>
            <person name="van de Vossenberg B.T.L.H."/>
            <person name="Warris S."/>
            <person name="Nguyen H.D.T."/>
            <person name="van Gent-Pelzer M.P.E."/>
            <person name="Joly D.L."/>
            <person name="van de Geest H.C."/>
            <person name="Bonants P.J.M."/>
            <person name="Smith D.S."/>
            <person name="Levesque C.A."/>
            <person name="van der Lee T.A.J."/>
        </authorList>
    </citation>
    <scope>NUCLEOTIDE SEQUENCE [LARGE SCALE GENOMIC DNA]</scope>
    <source>
        <strain evidence="10 11">CBS 675.73</strain>
    </source>
</reference>
<dbReference type="GO" id="GO:0090110">
    <property type="term" value="P:COPII-coated vesicle cargo loading"/>
    <property type="evidence" value="ECO:0007669"/>
    <property type="project" value="TreeGrafter"/>
</dbReference>
<comment type="caution">
    <text evidence="10">The sequence shown here is derived from an EMBL/GenBank/DDBJ whole genome shotgun (WGS) entry which is preliminary data.</text>
</comment>
<dbReference type="Pfam" id="PF04815">
    <property type="entry name" value="Sec23_helical"/>
    <property type="match status" value="1"/>
</dbReference>
<evidence type="ECO:0000259" key="9">
    <source>
        <dbReference type="Pfam" id="PF08033"/>
    </source>
</evidence>
<evidence type="ECO:0000259" key="6">
    <source>
        <dbReference type="Pfam" id="PF04810"/>
    </source>
</evidence>
<dbReference type="Gene3D" id="3.40.20.10">
    <property type="entry name" value="Severin"/>
    <property type="match status" value="1"/>
</dbReference>